<feature type="compositionally biased region" description="Basic and acidic residues" evidence="2">
    <location>
        <begin position="301"/>
        <end position="326"/>
    </location>
</feature>
<proteinExistence type="predicted"/>
<feature type="compositionally biased region" description="Low complexity" evidence="2">
    <location>
        <begin position="527"/>
        <end position="561"/>
    </location>
</feature>
<feature type="compositionally biased region" description="Basic and acidic residues" evidence="2">
    <location>
        <begin position="358"/>
        <end position="368"/>
    </location>
</feature>
<feature type="compositionally biased region" description="Low complexity" evidence="2">
    <location>
        <begin position="613"/>
        <end position="651"/>
    </location>
</feature>
<name>A0AAV2T1K9_CALDB</name>
<evidence type="ECO:0000259" key="3">
    <source>
        <dbReference type="PROSITE" id="PS51025"/>
    </source>
</evidence>
<dbReference type="Pfam" id="PF01480">
    <property type="entry name" value="PWI"/>
    <property type="match status" value="1"/>
</dbReference>
<dbReference type="SMART" id="SM00311">
    <property type="entry name" value="PWI"/>
    <property type="match status" value="1"/>
</dbReference>
<feature type="compositionally biased region" description="Basic and acidic residues" evidence="2">
    <location>
        <begin position="215"/>
        <end position="229"/>
    </location>
</feature>
<evidence type="ECO:0000313" key="5">
    <source>
        <dbReference type="Proteomes" id="UP001497525"/>
    </source>
</evidence>
<feature type="compositionally biased region" description="Polar residues" evidence="2">
    <location>
        <begin position="170"/>
        <end position="198"/>
    </location>
</feature>
<feature type="compositionally biased region" description="Basic residues" evidence="2">
    <location>
        <begin position="348"/>
        <end position="357"/>
    </location>
</feature>
<dbReference type="InterPro" id="IPR052225">
    <property type="entry name" value="Ser/Arg_repetitive_matrix"/>
</dbReference>
<evidence type="ECO:0000256" key="2">
    <source>
        <dbReference type="SAM" id="MobiDB-lite"/>
    </source>
</evidence>
<feature type="compositionally biased region" description="Basic and acidic residues" evidence="2">
    <location>
        <begin position="655"/>
        <end position="675"/>
    </location>
</feature>
<gene>
    <name evidence="4" type="ORF">CDAUBV1_LOCUS3732</name>
</gene>
<dbReference type="SUPFAM" id="SSF101233">
    <property type="entry name" value="PWI domain"/>
    <property type="match status" value="1"/>
</dbReference>
<dbReference type="InterPro" id="IPR002483">
    <property type="entry name" value="PWI_dom"/>
</dbReference>
<feature type="compositionally biased region" description="Pro residues" evidence="2">
    <location>
        <begin position="680"/>
        <end position="689"/>
    </location>
</feature>
<feature type="compositionally biased region" description="Low complexity" evidence="2">
    <location>
        <begin position="276"/>
        <end position="285"/>
    </location>
</feature>
<feature type="compositionally biased region" description="Basic and acidic residues" evidence="2">
    <location>
        <begin position="136"/>
        <end position="155"/>
    </location>
</feature>
<feature type="compositionally biased region" description="Basic residues" evidence="2">
    <location>
        <begin position="291"/>
        <end position="300"/>
    </location>
</feature>
<organism evidence="4 5">
    <name type="scientific">Calicophoron daubneyi</name>
    <name type="common">Rumen fluke</name>
    <name type="synonym">Paramphistomum daubneyi</name>
    <dbReference type="NCBI Taxonomy" id="300641"/>
    <lineage>
        <taxon>Eukaryota</taxon>
        <taxon>Metazoa</taxon>
        <taxon>Spiralia</taxon>
        <taxon>Lophotrochozoa</taxon>
        <taxon>Platyhelminthes</taxon>
        <taxon>Trematoda</taxon>
        <taxon>Digenea</taxon>
        <taxon>Plagiorchiida</taxon>
        <taxon>Pronocephalata</taxon>
        <taxon>Paramphistomoidea</taxon>
        <taxon>Paramphistomidae</taxon>
        <taxon>Calicophoron</taxon>
    </lineage>
</organism>
<accession>A0AAV2T1K9</accession>
<dbReference type="GO" id="GO:0048024">
    <property type="term" value="P:regulation of mRNA splicing, via spliceosome"/>
    <property type="evidence" value="ECO:0007669"/>
    <property type="project" value="TreeGrafter"/>
</dbReference>
<evidence type="ECO:0000313" key="4">
    <source>
        <dbReference type="EMBL" id="CAL5131307.1"/>
    </source>
</evidence>
<comment type="caution">
    <text evidence="4">The sequence shown here is derived from an EMBL/GenBank/DDBJ whole genome shotgun (WGS) entry which is preliminary data.</text>
</comment>
<dbReference type="GO" id="GO:0003723">
    <property type="term" value="F:RNA binding"/>
    <property type="evidence" value="ECO:0007669"/>
    <property type="project" value="TreeGrafter"/>
</dbReference>
<feature type="domain" description="PWI" evidence="3">
    <location>
        <begin position="28"/>
        <end position="127"/>
    </location>
</feature>
<feature type="compositionally biased region" description="Basic and acidic residues" evidence="2">
    <location>
        <begin position="429"/>
        <end position="488"/>
    </location>
</feature>
<dbReference type="InterPro" id="IPR036483">
    <property type="entry name" value="PWI_dom_sf"/>
</dbReference>
<dbReference type="PANTHER" id="PTHR23148">
    <property type="entry name" value="SERINE/ARGININE REGULATED NUCLEAR MATRIX PROTEIN"/>
    <property type="match status" value="1"/>
</dbReference>
<dbReference type="Gene3D" id="1.20.1390.10">
    <property type="entry name" value="PWI domain"/>
    <property type="match status" value="1"/>
</dbReference>
<reference evidence="4" key="1">
    <citation type="submission" date="2024-06" db="EMBL/GenBank/DDBJ databases">
        <authorList>
            <person name="Liu X."/>
            <person name="Lenzi L."/>
            <person name="Haldenby T S."/>
            <person name="Uol C."/>
        </authorList>
    </citation>
    <scope>NUCLEOTIDE SEQUENCE</scope>
</reference>
<dbReference type="GO" id="GO:0006397">
    <property type="term" value="P:mRNA processing"/>
    <property type="evidence" value="ECO:0007669"/>
    <property type="project" value="UniProtKB-KW"/>
</dbReference>
<dbReference type="Proteomes" id="UP001497525">
    <property type="component" value="Unassembled WGS sequence"/>
</dbReference>
<feature type="compositionally biased region" description="Basic and acidic residues" evidence="2">
    <location>
        <begin position="700"/>
        <end position="724"/>
    </location>
</feature>
<protein>
    <recommendedName>
        <fullName evidence="3">PWI domain-containing protein</fullName>
    </recommendedName>
</protein>
<dbReference type="AlphaFoldDB" id="A0AAV2T1K9"/>
<sequence length="748" mass="84446">MTDAGFFKGTSAEQDARFADKKKKLMKTMKFGDNLSQKVDMTRVDLECIRPWIVKRVTELLNFEDEVVCDYVFNQLEERYPDPRDIQINITGFLNSKNARIFLTELWDLLLSAMETSNGIPTAFVEAKKAEITKRQEEEKRVQQELHRKENEIRRGNPVSRTNAMAGVPVQSSFRGQITQVVTAPMRRSNSTDGTKQPTESEDRNKVPGSQDLLDSSRTDKSASADHPKSRSASRSPRPSRSERPGSQGNPEKMDEHLNGSPGRHKHRHRRRRRSSSSSTESSSSDEGRRRGSRRHRHRSRSFDKPERIPQRRPVPDSDWRKDLMAGRRRSPPKMPENSFYGYEKHHRDPKHTRDHRRGSDYESDVEKRYRHRRESRHRHDETNPRHGSPHEVGDKPNADKYRRRREYELKTDFDIRDERNQRRRRERHRDSRSSDEGVEHLHERRVLDRPDRLERRPRRIEEEEMSRYHAEKALSSKRENGRDDAHIVAKRARSKSPEGPALPPIPANIRPIPTREKNPSAKRQTSSSASSESGSGSSESSSSSSEESSESDSGSVQTSSEHSDEENAESAASPKILPEGPALPPAAPPVEPEGPPLPPPSDAVPEWTDNPAAGEESSSSSSSSGSSSAESGSGDDSSSDSDSSSASGSTTEDEQSKRGKAMVKESRTDTDQRKVTPSPEGPALPPVTKPSQHRHHHSKGDQKVLGEVKDRPAASRDESAEEALRRRALASLIRASTDRKRTSSRSP</sequence>
<evidence type="ECO:0000256" key="1">
    <source>
        <dbReference type="ARBA" id="ARBA00022664"/>
    </source>
</evidence>
<feature type="region of interest" description="Disordered" evidence="2">
    <location>
        <begin position="136"/>
        <end position="724"/>
    </location>
</feature>
<feature type="compositionally biased region" description="Basic residues" evidence="2">
    <location>
        <begin position="263"/>
        <end position="275"/>
    </location>
</feature>
<dbReference type="PROSITE" id="PS51025">
    <property type="entry name" value="PWI"/>
    <property type="match status" value="1"/>
</dbReference>
<dbReference type="EMBL" id="CAXLJL010000090">
    <property type="protein sequence ID" value="CAL5131307.1"/>
    <property type="molecule type" value="Genomic_DNA"/>
</dbReference>
<feature type="compositionally biased region" description="Basic and acidic residues" evidence="2">
    <location>
        <begin position="378"/>
        <end position="421"/>
    </location>
</feature>
<dbReference type="PANTHER" id="PTHR23148:SF0">
    <property type="entry name" value="SERINE_ARGININE REPETITIVE MATRIX PROTEIN 1"/>
    <property type="match status" value="1"/>
</dbReference>
<keyword evidence="1" id="KW-0507">mRNA processing</keyword>
<dbReference type="GO" id="GO:0005681">
    <property type="term" value="C:spliceosomal complex"/>
    <property type="evidence" value="ECO:0007669"/>
    <property type="project" value="TreeGrafter"/>
</dbReference>
<feature type="compositionally biased region" description="Pro residues" evidence="2">
    <location>
        <begin position="582"/>
        <end position="603"/>
    </location>
</feature>